<keyword evidence="3" id="KW-1003">Cell membrane</keyword>
<evidence type="ECO:0000313" key="8">
    <source>
        <dbReference type="EMBL" id="TGY94164.1"/>
    </source>
</evidence>
<dbReference type="InterPro" id="IPR003317">
    <property type="entry name" value="Cyt-d_oxidase_su2"/>
</dbReference>
<sequence>MNEALVLTWAFLLAFAVLAYVILDGFDLGIGILLPFARDDDDRDIMINSVAPVWDGNETWLILGGGGLFAVFPLAYAIIMPGIYLPALFMLMGLVFRGVAFEFRFKTIRARRYWDWGFIAGSALAAFMQGVILGTIISGIETDGRQFTGGAFSWFSGFSMLTGLSVVIGYALLGAGWLVLKTEGQLQSRMRTLALPALGGTLLAIAAVSAWTPFRHPEVAERWFAWPNIAFLSPVPLLVAGLAALVFYGLTSRRELMPFLASIGLFTLSFIGLGISFFPYVVPESVTIWESAAPSSSLWFMLAGAAVLLPLILAYTAYAYWIFRGKVTKETGYH</sequence>
<dbReference type="OrthoDB" id="9776710at2"/>
<feature type="transmembrane region" description="Helical" evidence="7">
    <location>
        <begin position="152"/>
        <end position="180"/>
    </location>
</feature>
<dbReference type="GO" id="GO:0016682">
    <property type="term" value="F:oxidoreductase activity, acting on diphenols and related substances as donors, oxygen as acceptor"/>
    <property type="evidence" value="ECO:0007669"/>
    <property type="project" value="TreeGrafter"/>
</dbReference>
<organism evidence="8 9">
    <name type="scientific">Marinicauda pacifica</name>
    <dbReference type="NCBI Taxonomy" id="1133559"/>
    <lineage>
        <taxon>Bacteria</taxon>
        <taxon>Pseudomonadati</taxon>
        <taxon>Pseudomonadota</taxon>
        <taxon>Alphaproteobacteria</taxon>
        <taxon>Maricaulales</taxon>
        <taxon>Maricaulaceae</taxon>
        <taxon>Marinicauda</taxon>
    </lineage>
</organism>
<feature type="transmembrane region" description="Helical" evidence="7">
    <location>
        <begin position="116"/>
        <end position="140"/>
    </location>
</feature>
<keyword evidence="6 7" id="KW-0472">Membrane</keyword>
<comment type="caution">
    <text evidence="8">The sequence shown here is derived from an EMBL/GenBank/DDBJ whole genome shotgun (WGS) entry which is preliminary data.</text>
</comment>
<dbReference type="GO" id="GO:0070069">
    <property type="term" value="C:cytochrome complex"/>
    <property type="evidence" value="ECO:0007669"/>
    <property type="project" value="TreeGrafter"/>
</dbReference>
<evidence type="ECO:0000313" key="9">
    <source>
        <dbReference type="Proteomes" id="UP000305451"/>
    </source>
</evidence>
<comment type="subcellular location">
    <subcellularLocation>
        <location evidence="1">Cell membrane</location>
        <topology evidence="1">Multi-pass membrane protein</topology>
    </subcellularLocation>
</comment>
<feature type="transmembrane region" description="Helical" evidence="7">
    <location>
        <begin position="259"/>
        <end position="278"/>
    </location>
</feature>
<dbReference type="NCBIfam" id="TIGR00203">
    <property type="entry name" value="cydB"/>
    <property type="match status" value="1"/>
</dbReference>
<dbReference type="GO" id="GO:0019646">
    <property type="term" value="P:aerobic electron transport chain"/>
    <property type="evidence" value="ECO:0007669"/>
    <property type="project" value="TreeGrafter"/>
</dbReference>
<dbReference type="EMBL" id="SRXV01000001">
    <property type="protein sequence ID" value="TGY94164.1"/>
    <property type="molecule type" value="Genomic_DNA"/>
</dbReference>
<feature type="transmembrane region" description="Helical" evidence="7">
    <location>
        <begin position="74"/>
        <end position="96"/>
    </location>
</feature>
<feature type="transmembrane region" description="Helical" evidence="7">
    <location>
        <begin position="223"/>
        <end position="247"/>
    </location>
</feature>
<evidence type="ECO:0000256" key="4">
    <source>
        <dbReference type="ARBA" id="ARBA00022692"/>
    </source>
</evidence>
<dbReference type="GO" id="GO:0009055">
    <property type="term" value="F:electron transfer activity"/>
    <property type="evidence" value="ECO:0007669"/>
    <property type="project" value="TreeGrafter"/>
</dbReference>
<dbReference type="GO" id="GO:0005886">
    <property type="term" value="C:plasma membrane"/>
    <property type="evidence" value="ECO:0007669"/>
    <property type="project" value="UniProtKB-SubCell"/>
</dbReference>
<comment type="similarity">
    <text evidence="2">Belongs to the cytochrome ubiquinol oxidase subunit 2 family.</text>
</comment>
<feature type="transmembrane region" description="Helical" evidence="7">
    <location>
        <begin position="192"/>
        <end position="211"/>
    </location>
</feature>
<evidence type="ECO:0000256" key="3">
    <source>
        <dbReference type="ARBA" id="ARBA00022475"/>
    </source>
</evidence>
<evidence type="ECO:0000256" key="6">
    <source>
        <dbReference type="ARBA" id="ARBA00023136"/>
    </source>
</evidence>
<evidence type="ECO:0000256" key="5">
    <source>
        <dbReference type="ARBA" id="ARBA00022989"/>
    </source>
</evidence>
<evidence type="ECO:0000256" key="1">
    <source>
        <dbReference type="ARBA" id="ARBA00004651"/>
    </source>
</evidence>
<gene>
    <name evidence="8" type="primary">cydB</name>
    <name evidence="8" type="ORF">E5162_02470</name>
</gene>
<evidence type="ECO:0000256" key="7">
    <source>
        <dbReference type="SAM" id="Phobius"/>
    </source>
</evidence>
<dbReference type="PANTHER" id="PTHR43141">
    <property type="entry name" value="CYTOCHROME BD2 SUBUNIT II"/>
    <property type="match status" value="1"/>
</dbReference>
<protein>
    <submittedName>
        <fullName evidence="8">Cytochrome d ubiquinol oxidase subunit II</fullName>
    </submittedName>
</protein>
<keyword evidence="5 7" id="KW-1133">Transmembrane helix</keyword>
<dbReference type="PIRSF" id="PIRSF000267">
    <property type="entry name" value="Cyt_oxidse_sub2"/>
    <property type="match status" value="1"/>
</dbReference>
<accession>A0A4S2HDT3</accession>
<dbReference type="Proteomes" id="UP000305451">
    <property type="component" value="Unassembled WGS sequence"/>
</dbReference>
<feature type="transmembrane region" description="Helical" evidence="7">
    <location>
        <begin position="298"/>
        <end position="323"/>
    </location>
</feature>
<dbReference type="Pfam" id="PF02322">
    <property type="entry name" value="Cyt_bd_oxida_II"/>
    <property type="match status" value="1"/>
</dbReference>
<reference evidence="8 9" key="1">
    <citation type="journal article" date="2013" name="Int. J. Syst. Evol. Microbiol.">
        <title>Marinicauda pacifica gen. nov., sp. nov., a prosthecate alphaproteobacterium of the family Hyphomonadaceae isolated from deep seawater.</title>
        <authorList>
            <person name="Zhang X.Y."/>
            <person name="Li G.W."/>
            <person name="Wang C.S."/>
            <person name="Zhang Y.J."/>
            <person name="Xu X.W."/>
            <person name="Li H."/>
            <person name="Liu A."/>
            <person name="Liu C."/>
            <person name="Xie B.B."/>
            <person name="Qin Q.L."/>
            <person name="Xu Z."/>
            <person name="Chen X.L."/>
            <person name="Zhou B.C."/>
            <person name="Zhang Y.Z."/>
        </authorList>
    </citation>
    <scope>NUCLEOTIDE SEQUENCE [LARGE SCALE GENOMIC DNA]</scope>
    <source>
        <strain evidence="8 9">P-1 km-3</strain>
    </source>
</reference>
<proteinExistence type="inferred from homology"/>
<keyword evidence="4 7" id="KW-0812">Transmembrane</keyword>
<evidence type="ECO:0000256" key="2">
    <source>
        <dbReference type="ARBA" id="ARBA00007543"/>
    </source>
</evidence>
<name>A0A4S2HDT3_9PROT</name>
<dbReference type="AlphaFoldDB" id="A0A4S2HDT3"/>
<dbReference type="RefSeq" id="WP_135943359.1">
    <property type="nucleotide sequence ID" value="NZ_BMEI01000001.1"/>
</dbReference>
<keyword evidence="9" id="KW-1185">Reference proteome</keyword>
<dbReference type="PANTHER" id="PTHR43141:SF4">
    <property type="entry name" value="CYTOCHROME BD2 SUBUNIT II"/>
    <property type="match status" value="1"/>
</dbReference>